<dbReference type="PRINTS" id="PR00081">
    <property type="entry name" value="GDHRDH"/>
</dbReference>
<reference evidence="2" key="1">
    <citation type="submission" date="2022-07" db="EMBL/GenBank/DDBJ databases">
        <title>Arcobacter roscoffensis sp. nov., a marine bacterium isolated from coastal seawater collected from Roscoff, France.</title>
        <authorList>
            <person name="Pascual J."/>
            <person name="Lepeaux C."/>
            <person name="Methner A."/>
            <person name="Overmann J."/>
        </authorList>
    </citation>
    <scope>NUCLEOTIDE SEQUENCE</scope>
    <source>
        <strain evidence="2">ARW1-2F2</strain>
    </source>
</reference>
<gene>
    <name evidence="2" type="ORF">NJU99_12845</name>
</gene>
<name>A0ABY5E4X5_9BACT</name>
<dbReference type="EMBL" id="CP100595">
    <property type="protein sequence ID" value="UTJ06123.1"/>
    <property type="molecule type" value="Genomic_DNA"/>
</dbReference>
<dbReference type="PROSITE" id="PS00061">
    <property type="entry name" value="ADH_SHORT"/>
    <property type="match status" value="1"/>
</dbReference>
<dbReference type="PRINTS" id="PR00080">
    <property type="entry name" value="SDRFAMILY"/>
</dbReference>
<protein>
    <submittedName>
        <fullName evidence="2">3-ketoacyl-ACP reductase</fullName>
    </submittedName>
</protein>
<keyword evidence="3" id="KW-1185">Reference proteome</keyword>
<evidence type="ECO:0000313" key="2">
    <source>
        <dbReference type="EMBL" id="UTJ06123.1"/>
    </source>
</evidence>
<dbReference type="PANTHER" id="PTHR42760:SF40">
    <property type="entry name" value="3-OXOACYL-[ACYL-CARRIER-PROTEIN] REDUCTASE, CHLOROPLASTIC"/>
    <property type="match status" value="1"/>
</dbReference>
<dbReference type="NCBIfam" id="NF009386">
    <property type="entry name" value="PRK12745.1"/>
    <property type="match status" value="1"/>
</dbReference>
<dbReference type="Gene3D" id="3.40.50.720">
    <property type="entry name" value="NAD(P)-binding Rossmann-like Domain"/>
    <property type="match status" value="1"/>
</dbReference>
<comment type="similarity">
    <text evidence="1">Belongs to the short-chain dehydrogenases/reductases (SDR) family.</text>
</comment>
<organism evidence="2 3">
    <name type="scientific">Arcobacter roscoffensis</name>
    <dbReference type="NCBI Taxonomy" id="2961520"/>
    <lineage>
        <taxon>Bacteria</taxon>
        <taxon>Pseudomonadati</taxon>
        <taxon>Campylobacterota</taxon>
        <taxon>Epsilonproteobacteria</taxon>
        <taxon>Campylobacterales</taxon>
        <taxon>Arcobacteraceae</taxon>
        <taxon>Arcobacter</taxon>
    </lineage>
</organism>
<proteinExistence type="inferred from homology"/>
<dbReference type="RefSeq" id="WP_254576303.1">
    <property type="nucleotide sequence ID" value="NZ_CP100595.1"/>
</dbReference>
<dbReference type="Proteomes" id="UP001060012">
    <property type="component" value="Chromosome"/>
</dbReference>
<evidence type="ECO:0000313" key="3">
    <source>
        <dbReference type="Proteomes" id="UP001060012"/>
    </source>
</evidence>
<dbReference type="InterPro" id="IPR036291">
    <property type="entry name" value="NAD(P)-bd_dom_sf"/>
</dbReference>
<sequence length="262" mass="29196">MNKKTSKNNNPVAFITGSSKGIGLEIAKKLAKKNFNIILNGRTDSKYLKKARQDILSESNVDVLCLPFDISDVSLHQVMVKKIIDKFGRIDCLINNAGISVDKRGDILNVTTKSFDKLISSNLKSHFFLTQNIVEHMIKSDSKNFKSIINISSSNAQAASINRAEYCISKSAIEMMGKLFAVRLAKENINVYNILPGLIKTDMTKPVKKKYNKLLKKGFSPINRWGKPKDIAKVVSFIARGKMSFVTGESIHIDGGLLIPRY</sequence>
<dbReference type="InterPro" id="IPR002347">
    <property type="entry name" value="SDR_fam"/>
</dbReference>
<dbReference type="Pfam" id="PF13561">
    <property type="entry name" value="adh_short_C2"/>
    <property type="match status" value="1"/>
</dbReference>
<dbReference type="InterPro" id="IPR020904">
    <property type="entry name" value="Sc_DH/Rdtase_CS"/>
</dbReference>
<evidence type="ECO:0000256" key="1">
    <source>
        <dbReference type="ARBA" id="ARBA00006484"/>
    </source>
</evidence>
<dbReference type="SUPFAM" id="SSF51735">
    <property type="entry name" value="NAD(P)-binding Rossmann-fold domains"/>
    <property type="match status" value="1"/>
</dbReference>
<accession>A0ABY5E4X5</accession>
<dbReference type="PANTHER" id="PTHR42760">
    <property type="entry name" value="SHORT-CHAIN DEHYDROGENASES/REDUCTASES FAMILY MEMBER"/>
    <property type="match status" value="1"/>
</dbReference>